<keyword evidence="3" id="KW-1185">Reference proteome</keyword>
<feature type="compositionally biased region" description="Polar residues" evidence="1">
    <location>
        <begin position="82"/>
        <end position="103"/>
    </location>
</feature>
<reference evidence="2" key="1">
    <citation type="submission" date="2023-10" db="EMBL/GenBank/DDBJ databases">
        <title>Genome assembly of Pristionchus species.</title>
        <authorList>
            <person name="Yoshida K."/>
            <person name="Sommer R.J."/>
        </authorList>
    </citation>
    <scope>NUCLEOTIDE SEQUENCE</scope>
    <source>
        <strain evidence="2">RS0144</strain>
    </source>
</reference>
<gene>
    <name evidence="2" type="ORF">PENTCL1PPCAC_2999</name>
</gene>
<accession>A0AAV5SDB2</accession>
<protein>
    <submittedName>
        <fullName evidence="2">Uncharacterized protein</fullName>
    </submittedName>
</protein>
<organism evidence="2 3">
    <name type="scientific">Pristionchus entomophagus</name>
    <dbReference type="NCBI Taxonomy" id="358040"/>
    <lineage>
        <taxon>Eukaryota</taxon>
        <taxon>Metazoa</taxon>
        <taxon>Ecdysozoa</taxon>
        <taxon>Nematoda</taxon>
        <taxon>Chromadorea</taxon>
        <taxon>Rhabditida</taxon>
        <taxon>Rhabditina</taxon>
        <taxon>Diplogasteromorpha</taxon>
        <taxon>Diplogasteroidea</taxon>
        <taxon>Neodiplogasteridae</taxon>
        <taxon>Pristionchus</taxon>
    </lineage>
</organism>
<evidence type="ECO:0000256" key="1">
    <source>
        <dbReference type="SAM" id="MobiDB-lite"/>
    </source>
</evidence>
<proteinExistence type="predicted"/>
<evidence type="ECO:0000313" key="2">
    <source>
        <dbReference type="EMBL" id="GMS80824.1"/>
    </source>
</evidence>
<feature type="compositionally biased region" description="Low complexity" evidence="1">
    <location>
        <begin position="33"/>
        <end position="54"/>
    </location>
</feature>
<dbReference type="Proteomes" id="UP001432027">
    <property type="component" value="Unassembled WGS sequence"/>
</dbReference>
<feature type="non-terminal residue" evidence="2">
    <location>
        <position position="1"/>
    </location>
</feature>
<dbReference type="AlphaFoldDB" id="A0AAV5SDB2"/>
<dbReference type="EMBL" id="BTSX01000001">
    <property type="protein sequence ID" value="GMS80824.1"/>
    <property type="molecule type" value="Genomic_DNA"/>
</dbReference>
<sequence>RPTTTNTAWEPMSIQLIISTRWRTTINSRCCISNSCSSSSRPTTSSSRPTSTIPLEDTRVRRRWHTASRVDTVTRLRRIQDTELNSSSNSPARTPTPTITSSIKAHLSKLSID</sequence>
<evidence type="ECO:0000313" key="3">
    <source>
        <dbReference type="Proteomes" id="UP001432027"/>
    </source>
</evidence>
<feature type="region of interest" description="Disordered" evidence="1">
    <location>
        <begin position="33"/>
        <end position="58"/>
    </location>
</feature>
<feature type="region of interest" description="Disordered" evidence="1">
    <location>
        <begin position="80"/>
        <end position="113"/>
    </location>
</feature>
<name>A0AAV5SDB2_9BILA</name>
<comment type="caution">
    <text evidence="2">The sequence shown here is derived from an EMBL/GenBank/DDBJ whole genome shotgun (WGS) entry which is preliminary data.</text>
</comment>